<evidence type="ECO:0000256" key="1">
    <source>
        <dbReference type="SAM" id="Phobius"/>
    </source>
</evidence>
<keyword evidence="1" id="KW-0812">Transmembrane</keyword>
<accession>A0A7X9FQX8</accession>
<proteinExistence type="predicted"/>
<organism evidence="2 3">
    <name type="scientific">SAR324 cluster bacterium</name>
    <dbReference type="NCBI Taxonomy" id="2024889"/>
    <lineage>
        <taxon>Bacteria</taxon>
        <taxon>Deltaproteobacteria</taxon>
        <taxon>SAR324 cluster</taxon>
    </lineage>
</organism>
<dbReference type="EMBL" id="JAAZON010000255">
    <property type="protein sequence ID" value="NMC62693.1"/>
    <property type="molecule type" value="Genomic_DNA"/>
</dbReference>
<protein>
    <submittedName>
        <fullName evidence="2">Uncharacterized protein</fullName>
    </submittedName>
</protein>
<dbReference type="AlphaFoldDB" id="A0A7X9FQX8"/>
<evidence type="ECO:0000313" key="3">
    <source>
        <dbReference type="Proteomes" id="UP000524246"/>
    </source>
</evidence>
<name>A0A7X9FQX8_9DELT</name>
<keyword evidence="1" id="KW-0472">Membrane</keyword>
<feature type="transmembrane region" description="Helical" evidence="1">
    <location>
        <begin position="21"/>
        <end position="43"/>
    </location>
</feature>
<sequence length="206" mass="22410">MRLIFKFVKLNKKKETVKTSSGAVMLEFLLVVVILLSLHYAAWTLGISLLRYAIMVDRATMALRKASVTPTLFTGGGPVTNCQGFIRRVLGGDGCVQGSIAYELVHGAGTIGDPDVITVAAAMTRDLSQPVVGRQCRLDVELKWEVPCFFCHWFKGAGWEHLNTIKARASTNFEDPDFIYCLGEGCSTCAGTEQEPATKVETLCGG</sequence>
<gene>
    <name evidence="2" type="ORF">GYA55_05925</name>
</gene>
<keyword evidence="1" id="KW-1133">Transmembrane helix</keyword>
<comment type="caution">
    <text evidence="2">The sequence shown here is derived from an EMBL/GenBank/DDBJ whole genome shotgun (WGS) entry which is preliminary data.</text>
</comment>
<dbReference type="Proteomes" id="UP000524246">
    <property type="component" value="Unassembled WGS sequence"/>
</dbReference>
<reference evidence="2 3" key="1">
    <citation type="journal article" date="2020" name="Biotechnol. Biofuels">
        <title>New insights from the biogas microbiome by comprehensive genome-resolved metagenomics of nearly 1600 species originating from multiple anaerobic digesters.</title>
        <authorList>
            <person name="Campanaro S."/>
            <person name="Treu L."/>
            <person name="Rodriguez-R L.M."/>
            <person name="Kovalovszki A."/>
            <person name="Ziels R.M."/>
            <person name="Maus I."/>
            <person name="Zhu X."/>
            <person name="Kougias P.G."/>
            <person name="Basile A."/>
            <person name="Luo G."/>
            <person name="Schluter A."/>
            <person name="Konstantinidis K.T."/>
            <person name="Angelidaki I."/>
        </authorList>
    </citation>
    <scope>NUCLEOTIDE SEQUENCE [LARGE SCALE GENOMIC DNA]</scope>
    <source>
        <strain evidence="2">AS27yjCOA_65</strain>
    </source>
</reference>
<evidence type="ECO:0000313" key="2">
    <source>
        <dbReference type="EMBL" id="NMC62693.1"/>
    </source>
</evidence>